<dbReference type="SUPFAM" id="SSF50978">
    <property type="entry name" value="WD40 repeat-like"/>
    <property type="match status" value="1"/>
</dbReference>
<feature type="repeat" description="WD" evidence="4">
    <location>
        <begin position="200"/>
        <end position="241"/>
    </location>
</feature>
<dbReference type="KEGG" id="mbr:MONBRDRAFT_18360"/>
<accession>A9UUI5</accession>
<gene>
    <name evidence="6" type="ORF">MONBRDRAFT_18360</name>
</gene>
<feature type="compositionally biased region" description="Polar residues" evidence="5">
    <location>
        <begin position="79"/>
        <end position="98"/>
    </location>
</feature>
<dbReference type="Gene3D" id="2.130.10.10">
    <property type="entry name" value="YVTN repeat-like/Quinoprotein amine dehydrogenase"/>
    <property type="match status" value="1"/>
</dbReference>
<dbReference type="PROSITE" id="PS00678">
    <property type="entry name" value="WD_REPEATS_1"/>
    <property type="match status" value="2"/>
</dbReference>
<dbReference type="RefSeq" id="XP_001744400.1">
    <property type="nucleotide sequence ID" value="XM_001744348.1"/>
</dbReference>
<feature type="repeat" description="WD" evidence="4">
    <location>
        <begin position="242"/>
        <end position="283"/>
    </location>
</feature>
<dbReference type="GO" id="GO:0000398">
    <property type="term" value="P:mRNA splicing, via spliceosome"/>
    <property type="evidence" value="ECO:0000318"/>
    <property type="project" value="GO_Central"/>
</dbReference>
<evidence type="ECO:0000256" key="2">
    <source>
        <dbReference type="ARBA" id="ARBA00022737"/>
    </source>
</evidence>
<dbReference type="PROSITE" id="PS50294">
    <property type="entry name" value="WD_REPEATS_REGION"/>
    <property type="match status" value="5"/>
</dbReference>
<dbReference type="Pfam" id="PF00400">
    <property type="entry name" value="WD40"/>
    <property type="match status" value="6"/>
</dbReference>
<protein>
    <recommendedName>
        <fullName evidence="8">Pleiotropic regulator 1</fullName>
    </recommendedName>
</protein>
<dbReference type="PANTHER" id="PTHR19923">
    <property type="entry name" value="WD40 REPEAT PROTEINPRL1/PRL2-RELATED"/>
    <property type="match status" value="1"/>
</dbReference>
<reference evidence="6 7" key="1">
    <citation type="journal article" date="2008" name="Nature">
        <title>The genome of the choanoflagellate Monosiga brevicollis and the origin of metazoans.</title>
        <authorList>
            <consortium name="JGI Sequencing"/>
            <person name="King N."/>
            <person name="Westbrook M.J."/>
            <person name="Young S.L."/>
            <person name="Kuo A."/>
            <person name="Abedin M."/>
            <person name="Chapman J."/>
            <person name="Fairclough S."/>
            <person name="Hellsten U."/>
            <person name="Isogai Y."/>
            <person name="Letunic I."/>
            <person name="Marr M."/>
            <person name="Pincus D."/>
            <person name="Putnam N."/>
            <person name="Rokas A."/>
            <person name="Wright K.J."/>
            <person name="Zuzow R."/>
            <person name="Dirks W."/>
            <person name="Good M."/>
            <person name="Goodstein D."/>
            <person name="Lemons D."/>
            <person name="Li W."/>
            <person name="Lyons J.B."/>
            <person name="Morris A."/>
            <person name="Nichols S."/>
            <person name="Richter D.J."/>
            <person name="Salamov A."/>
            <person name="Bork P."/>
            <person name="Lim W.A."/>
            <person name="Manning G."/>
            <person name="Miller W.T."/>
            <person name="McGinnis W."/>
            <person name="Shapiro H."/>
            <person name="Tjian R."/>
            <person name="Grigoriev I.V."/>
            <person name="Rokhsar D."/>
        </authorList>
    </citation>
    <scope>NUCLEOTIDE SEQUENCE [LARGE SCALE GENOMIC DNA]</scope>
    <source>
        <strain evidence="7">MX1 / ATCC 50154</strain>
    </source>
</reference>
<name>A9UUI5_MONBE</name>
<sequence>MAAEVTERDAKAAFRMVKRARDLYIADQDEVPVKHDGSRAAKVAFKVQSEYASVQHLPAPASLKRKTQSASAGPAAPSVTPTVVLNNGKGDSSSSGPSTHVGAIVPVQASGPKLSSKALAMRHEETGVPSSRALAIKQRVPMMPKPQWHPHWKLHRVVSGHTGWVRSICVEPGNQWFATGSSDRTIKIWDLASTELKLTLTGHISAVRGLAVSDRHPYLFSVGEDKTVKCWDLEQNKVVRHYHGHLSSVFCLAVHPTLDILFTGGRDATVRMWDMRSKAQIHCLSGHSNTVASLVAQPLDPQVISGSHDSTIRLWDVRMGRSLTTLTNHKKSVRALTLHPKEFTFASGAPDNIKQWYLPDGKFIQNLSGHNSIVNALAATPDNVLVSGADNGTLNFWDYKTGHRFQQMETLPQPGSLDCESGIYAMTFDKSYSRLLTAEADKSIKIYKEDPESTEERDPLDWKPTLRAKTRF</sequence>
<dbReference type="FunCoup" id="A9UUI5">
    <property type="interactions" value="1081"/>
</dbReference>
<keyword evidence="7" id="KW-1185">Reference proteome</keyword>
<dbReference type="InterPro" id="IPR019775">
    <property type="entry name" value="WD40_repeat_CS"/>
</dbReference>
<keyword evidence="1 4" id="KW-0853">WD repeat</keyword>
<organism evidence="6 7">
    <name type="scientific">Monosiga brevicollis</name>
    <name type="common">Choanoflagellate</name>
    <dbReference type="NCBI Taxonomy" id="81824"/>
    <lineage>
        <taxon>Eukaryota</taxon>
        <taxon>Choanoflagellata</taxon>
        <taxon>Craspedida</taxon>
        <taxon>Salpingoecidae</taxon>
        <taxon>Monosiga</taxon>
    </lineage>
</organism>
<dbReference type="SMART" id="SM00320">
    <property type="entry name" value="WD40"/>
    <property type="match status" value="7"/>
</dbReference>
<dbReference type="InterPro" id="IPR001680">
    <property type="entry name" value="WD40_rpt"/>
</dbReference>
<dbReference type="InterPro" id="IPR036322">
    <property type="entry name" value="WD40_repeat_dom_sf"/>
</dbReference>
<dbReference type="OMA" id="FAMCFDQ"/>
<evidence type="ECO:0000313" key="6">
    <source>
        <dbReference type="EMBL" id="EDQ91103.1"/>
    </source>
</evidence>
<dbReference type="PROSITE" id="PS50082">
    <property type="entry name" value="WD_REPEATS_2"/>
    <property type="match status" value="5"/>
</dbReference>
<dbReference type="AlphaFoldDB" id="A9UUI5"/>
<evidence type="ECO:0000256" key="3">
    <source>
        <dbReference type="ARBA" id="ARBA00025726"/>
    </source>
</evidence>
<feature type="repeat" description="WD" evidence="4">
    <location>
        <begin position="158"/>
        <end position="199"/>
    </location>
</feature>
<dbReference type="InterPro" id="IPR020472">
    <property type="entry name" value="WD40_PAC1"/>
</dbReference>
<dbReference type="PRINTS" id="PR00320">
    <property type="entry name" value="GPROTEINBRPT"/>
</dbReference>
<dbReference type="PANTHER" id="PTHR19923:SF0">
    <property type="entry name" value="PLEIOTROPIC REGULATOR 1"/>
    <property type="match status" value="1"/>
</dbReference>
<dbReference type="Proteomes" id="UP000001357">
    <property type="component" value="Unassembled WGS sequence"/>
</dbReference>
<evidence type="ECO:0000256" key="4">
    <source>
        <dbReference type="PROSITE-ProRule" id="PRU00221"/>
    </source>
</evidence>
<dbReference type="CDD" id="cd00200">
    <property type="entry name" value="WD40"/>
    <property type="match status" value="1"/>
</dbReference>
<evidence type="ECO:0000256" key="5">
    <source>
        <dbReference type="SAM" id="MobiDB-lite"/>
    </source>
</evidence>
<dbReference type="InterPro" id="IPR015943">
    <property type="entry name" value="WD40/YVTN_repeat-like_dom_sf"/>
</dbReference>
<feature type="region of interest" description="Disordered" evidence="5">
    <location>
        <begin position="58"/>
        <end position="100"/>
    </location>
</feature>
<dbReference type="InParanoid" id="A9UUI5"/>
<evidence type="ECO:0000256" key="1">
    <source>
        <dbReference type="ARBA" id="ARBA00022574"/>
    </source>
</evidence>
<dbReference type="FunFam" id="2.130.10.10:FF:000012">
    <property type="entry name" value="Putative pleiotropic regulator 1"/>
    <property type="match status" value="1"/>
</dbReference>
<feature type="compositionally biased region" description="Basic and acidic residues" evidence="5">
    <location>
        <begin position="449"/>
        <end position="461"/>
    </location>
</feature>
<comment type="similarity">
    <text evidence="3">Belongs to the WD repeat PRL1/PRL2 family.</text>
</comment>
<feature type="repeat" description="WD" evidence="4">
    <location>
        <begin position="284"/>
        <end position="325"/>
    </location>
</feature>
<keyword evidence="2" id="KW-0677">Repeat</keyword>
<proteinExistence type="inferred from homology"/>
<dbReference type="InterPro" id="IPR045241">
    <property type="entry name" value="Prp46/PLRG1-like"/>
</dbReference>
<dbReference type="GeneID" id="5889585"/>
<evidence type="ECO:0008006" key="8">
    <source>
        <dbReference type="Google" id="ProtNLM"/>
    </source>
</evidence>
<dbReference type="GO" id="GO:0071013">
    <property type="term" value="C:catalytic step 2 spliceosome"/>
    <property type="evidence" value="ECO:0000318"/>
    <property type="project" value="GO_Central"/>
</dbReference>
<evidence type="ECO:0000313" key="7">
    <source>
        <dbReference type="Proteomes" id="UP000001357"/>
    </source>
</evidence>
<feature type="repeat" description="WD" evidence="4">
    <location>
        <begin position="367"/>
        <end position="407"/>
    </location>
</feature>
<dbReference type="EMBL" id="CH991546">
    <property type="protein sequence ID" value="EDQ91103.1"/>
    <property type="molecule type" value="Genomic_DNA"/>
</dbReference>
<feature type="region of interest" description="Disordered" evidence="5">
    <location>
        <begin position="449"/>
        <end position="472"/>
    </location>
</feature>
<dbReference type="STRING" id="81824.A9UUI5"/>
<dbReference type="eggNOG" id="KOG0285">
    <property type="taxonomic scope" value="Eukaryota"/>
</dbReference>
<dbReference type="GO" id="GO:0000974">
    <property type="term" value="C:Prp19 complex"/>
    <property type="evidence" value="ECO:0000318"/>
    <property type="project" value="GO_Central"/>
</dbReference>